<evidence type="ECO:0000256" key="5">
    <source>
        <dbReference type="RuleBase" id="RU000492"/>
    </source>
</evidence>
<dbReference type="AlphaFoldDB" id="A0A0H5BLC7"/>
<keyword evidence="6" id="KW-0472">Membrane</keyword>
<dbReference type="PROSITE" id="PS51192">
    <property type="entry name" value="HELICASE_ATP_BIND_1"/>
    <property type="match status" value="1"/>
</dbReference>
<evidence type="ECO:0000256" key="3">
    <source>
        <dbReference type="ARBA" id="ARBA00022806"/>
    </source>
</evidence>
<proteinExistence type="inferred from homology"/>
<dbReference type="PROSITE" id="PS51194">
    <property type="entry name" value="HELICASE_CTER"/>
    <property type="match status" value="1"/>
</dbReference>
<keyword evidence="3 5" id="KW-0347">Helicase</keyword>
<dbReference type="GO" id="GO:0003724">
    <property type="term" value="F:RNA helicase activity"/>
    <property type="evidence" value="ECO:0007669"/>
    <property type="project" value="TreeGrafter"/>
</dbReference>
<dbReference type="SMART" id="SM00487">
    <property type="entry name" value="DEXDc"/>
    <property type="match status" value="1"/>
</dbReference>
<dbReference type="GO" id="GO:0005524">
    <property type="term" value="F:ATP binding"/>
    <property type="evidence" value="ECO:0007669"/>
    <property type="project" value="UniProtKB-KW"/>
</dbReference>
<dbReference type="GO" id="GO:0003676">
    <property type="term" value="F:nucleic acid binding"/>
    <property type="evidence" value="ECO:0007669"/>
    <property type="project" value="InterPro"/>
</dbReference>
<gene>
    <name evidence="9" type="primary">dbp1</name>
</gene>
<dbReference type="Gene3D" id="3.40.50.300">
    <property type="entry name" value="P-loop containing nucleotide triphosphate hydrolases"/>
    <property type="match status" value="2"/>
</dbReference>
<dbReference type="SUPFAM" id="SSF52540">
    <property type="entry name" value="P-loop containing nucleoside triphosphate hydrolases"/>
    <property type="match status" value="2"/>
</dbReference>
<dbReference type="PANTHER" id="PTHR47959">
    <property type="entry name" value="ATP-DEPENDENT RNA HELICASE RHLE-RELATED"/>
    <property type="match status" value="1"/>
</dbReference>
<dbReference type="GO" id="GO:0005829">
    <property type="term" value="C:cytosol"/>
    <property type="evidence" value="ECO:0007669"/>
    <property type="project" value="TreeGrafter"/>
</dbReference>
<feature type="transmembrane region" description="Helical" evidence="6">
    <location>
        <begin position="358"/>
        <end position="380"/>
    </location>
</feature>
<dbReference type="InterPro" id="IPR001650">
    <property type="entry name" value="Helicase_C-like"/>
</dbReference>
<dbReference type="PANTHER" id="PTHR47959:SF1">
    <property type="entry name" value="ATP-DEPENDENT RNA HELICASE DBPA"/>
    <property type="match status" value="1"/>
</dbReference>
<dbReference type="EMBL" id="AB996602">
    <property type="protein sequence ID" value="BAS01722.1"/>
    <property type="molecule type" value="Genomic_DNA"/>
</dbReference>
<keyword evidence="2 5" id="KW-0378">Hydrolase</keyword>
<keyword evidence="9" id="KW-0542">Nucleomorph</keyword>
<protein>
    <submittedName>
        <fullName evidence="9">ATP-dependent RNA helicase</fullName>
    </submittedName>
</protein>
<evidence type="ECO:0000259" key="7">
    <source>
        <dbReference type="PROSITE" id="PS51192"/>
    </source>
</evidence>
<dbReference type="Pfam" id="PF00270">
    <property type="entry name" value="DEAD"/>
    <property type="match status" value="1"/>
</dbReference>
<dbReference type="GO" id="GO:0016787">
    <property type="term" value="F:hydrolase activity"/>
    <property type="evidence" value="ECO:0007669"/>
    <property type="project" value="UniProtKB-KW"/>
</dbReference>
<evidence type="ECO:0000256" key="1">
    <source>
        <dbReference type="ARBA" id="ARBA00022741"/>
    </source>
</evidence>
<name>A0A0H5BLC7_9EUKA</name>
<evidence type="ECO:0000313" key="9">
    <source>
        <dbReference type="EMBL" id="BAS01722.1"/>
    </source>
</evidence>
<evidence type="ECO:0000256" key="4">
    <source>
        <dbReference type="ARBA" id="ARBA00022840"/>
    </source>
</evidence>
<keyword evidence="6" id="KW-1133">Transmembrane helix</keyword>
<dbReference type="InterPro" id="IPR027417">
    <property type="entry name" value="P-loop_NTPase"/>
</dbReference>
<evidence type="ECO:0000256" key="6">
    <source>
        <dbReference type="SAM" id="Phobius"/>
    </source>
</evidence>
<dbReference type="InterPro" id="IPR014001">
    <property type="entry name" value="Helicase_ATP-bd"/>
</dbReference>
<dbReference type="InterPro" id="IPR000629">
    <property type="entry name" value="RNA-helicase_DEAD-box_CS"/>
</dbReference>
<dbReference type="InterPro" id="IPR050079">
    <property type="entry name" value="DEAD_box_RNA_helicase"/>
</dbReference>
<comment type="similarity">
    <text evidence="5">Belongs to the DEAD box helicase family.</text>
</comment>
<dbReference type="PROSITE" id="PS00039">
    <property type="entry name" value="DEAD_ATP_HELICASE"/>
    <property type="match status" value="1"/>
</dbReference>
<geneLocation type="nucleomorph" evidence="9"/>
<keyword evidence="1 5" id="KW-0547">Nucleotide-binding</keyword>
<evidence type="ECO:0000256" key="2">
    <source>
        <dbReference type="ARBA" id="ARBA00022801"/>
    </source>
</evidence>
<evidence type="ECO:0000259" key="8">
    <source>
        <dbReference type="PROSITE" id="PS51194"/>
    </source>
</evidence>
<dbReference type="SMART" id="SM00490">
    <property type="entry name" value="HELICc"/>
    <property type="match status" value="1"/>
</dbReference>
<sequence>MTTRPKNWKKKNKDSIQNLSSCAASKHYNNETKIKNTHINNFKEYIKIRLKYYYNQLCLPVEVNELTDTKVNRKKNINIKKDFLGVPNFLIIGLGVFRKINKYFSYSSNTSKHSYYKLGLIRIMEWCELNLSKSLIYRLQSRSIYIPLPIQSIVIPILYRGKDVLCLSKTGSGKTLCFLIPLITQSYTHFQHFHDLIIAPTRELLQQISRQIYYLDKSKEKKFIVLHGGSKLKVNLNNPLIRIEFFLCTPARLIDILITYLNFPIKQFKSIIIDEADKIFDLGFQMQIKRIINNTRPDIQISMFAAYLSIKYEKFLNCYLKKPIRLKVGGSKYLSKNISQFFELVDNKQKVSRIVEILSFWIFLSKALIFFNSLASIAHVKKKLNDFGYIVGELHSGLNTTERMLSLYKFRNHKISVLLATSLVSRGIDFLNLNLVINYNVPSTFEDYIHRIGRTGRIGNKGTSITFFTLNDREIINKLFQKINDSNLGLNNISIILKTE</sequence>
<feature type="domain" description="Helicase C-terminal" evidence="8">
    <location>
        <begin position="356"/>
        <end position="500"/>
    </location>
</feature>
<dbReference type="CDD" id="cd00268">
    <property type="entry name" value="DEADc"/>
    <property type="match status" value="1"/>
</dbReference>
<accession>A0A0H5BLC7</accession>
<dbReference type="InterPro" id="IPR044742">
    <property type="entry name" value="DEAD/DEAH_RhlB"/>
</dbReference>
<feature type="domain" description="Helicase ATP-binding" evidence="7">
    <location>
        <begin position="155"/>
        <end position="326"/>
    </location>
</feature>
<dbReference type="CDD" id="cd18787">
    <property type="entry name" value="SF2_C_DEAD"/>
    <property type="match status" value="1"/>
</dbReference>
<keyword evidence="4 5" id="KW-0067">ATP-binding</keyword>
<dbReference type="Pfam" id="PF00271">
    <property type="entry name" value="Helicase_C"/>
    <property type="match status" value="1"/>
</dbReference>
<reference evidence="9" key="1">
    <citation type="journal article" date="2015" name="Genome Biol. Evol.">
        <title>Nucleomorph Genome Sequences of Two Chlorarachniophytes, Amorphochlora amoebiformis and Lotharella vacuolata.</title>
        <authorList>
            <person name="Suzuki S."/>
            <person name="Shirato S."/>
            <person name="Hirakawa Y."/>
            <person name="Ishida K."/>
        </authorList>
    </citation>
    <scope>NUCLEOTIDE SEQUENCE</scope>
    <source>
        <strain evidence="9">CCMP2058</strain>
    </source>
</reference>
<dbReference type="InterPro" id="IPR011545">
    <property type="entry name" value="DEAD/DEAH_box_helicase_dom"/>
</dbReference>
<organism evidence="9">
    <name type="scientific">Amorphochlora amoebiformis</name>
    <dbReference type="NCBI Taxonomy" id="1561963"/>
    <lineage>
        <taxon>Eukaryota</taxon>
        <taxon>Sar</taxon>
        <taxon>Rhizaria</taxon>
        <taxon>Cercozoa</taxon>
        <taxon>Chlorarachniophyceae</taxon>
        <taxon>Amorphochlora</taxon>
    </lineage>
</organism>
<keyword evidence="6" id="KW-0812">Transmembrane</keyword>